<dbReference type="EMBL" id="JACIGK010000019">
    <property type="protein sequence ID" value="MBB4266957.1"/>
    <property type="molecule type" value="Genomic_DNA"/>
</dbReference>
<feature type="binding site" evidence="4">
    <location>
        <begin position="151"/>
        <end position="159"/>
    </location>
    <ligand>
        <name>ATP</name>
        <dbReference type="ChEBI" id="CHEBI:30616"/>
    </ligand>
</feature>
<dbReference type="InterPro" id="IPR002698">
    <property type="entry name" value="FTHF_cligase"/>
</dbReference>
<evidence type="ECO:0000256" key="4">
    <source>
        <dbReference type="PIRSR" id="PIRSR006806-1"/>
    </source>
</evidence>
<dbReference type="AlphaFoldDB" id="A0A7W6WAX1"/>
<dbReference type="GO" id="GO:0035999">
    <property type="term" value="P:tetrahydrofolate interconversion"/>
    <property type="evidence" value="ECO:0007669"/>
    <property type="project" value="TreeGrafter"/>
</dbReference>
<comment type="caution">
    <text evidence="6">The sequence shown here is derived from an EMBL/GenBank/DDBJ whole genome shotgun (WGS) entry which is preliminary data.</text>
</comment>
<keyword evidence="2 4" id="KW-0547">Nucleotide-binding</keyword>
<dbReference type="Proteomes" id="UP000554286">
    <property type="component" value="Unassembled WGS sequence"/>
</dbReference>
<feature type="binding site" evidence="4">
    <location>
        <begin position="22"/>
        <end position="26"/>
    </location>
    <ligand>
        <name>ATP</name>
        <dbReference type="ChEBI" id="CHEBI:30616"/>
    </ligand>
</feature>
<organism evidence="6 7">
    <name type="scientific">Roseospira visakhapatnamensis</name>
    <dbReference type="NCBI Taxonomy" id="390880"/>
    <lineage>
        <taxon>Bacteria</taxon>
        <taxon>Pseudomonadati</taxon>
        <taxon>Pseudomonadota</taxon>
        <taxon>Alphaproteobacteria</taxon>
        <taxon>Rhodospirillales</taxon>
        <taxon>Rhodospirillaceae</taxon>
        <taxon>Roseospira</taxon>
    </lineage>
</organism>
<evidence type="ECO:0000256" key="1">
    <source>
        <dbReference type="ARBA" id="ARBA00010638"/>
    </source>
</evidence>
<accession>A0A7W6WAX1</accession>
<comment type="catalytic activity">
    <reaction evidence="5">
        <text>(6S)-5-formyl-5,6,7,8-tetrahydrofolate + ATP = (6R)-5,10-methenyltetrahydrofolate + ADP + phosphate</text>
        <dbReference type="Rhea" id="RHEA:10488"/>
        <dbReference type="ChEBI" id="CHEBI:30616"/>
        <dbReference type="ChEBI" id="CHEBI:43474"/>
        <dbReference type="ChEBI" id="CHEBI:57455"/>
        <dbReference type="ChEBI" id="CHEBI:57457"/>
        <dbReference type="ChEBI" id="CHEBI:456216"/>
        <dbReference type="EC" id="6.3.3.2"/>
    </reaction>
</comment>
<keyword evidence="3 4" id="KW-0067">ATP-binding</keyword>
<dbReference type="InterPro" id="IPR037171">
    <property type="entry name" value="NagB/RpiA_transferase-like"/>
</dbReference>
<sequence>MPHPETTADIDAAALASIAERKAALRARLLARRRAIPAEAAEAAARAVRDGLMRATMPPPGAVVAGYWPIRGELDPRPSLHALAARGHVLALPRTPPPGAAPRLTFHVWDGTAGSLAPGPFATRHPPGTAPAVTPDWLLVPLVGFDRTGARLGYGGGYYDRCLRPASGGPAPVAIGLAYACQEVGADDGGLPVAPHDVRLRAIVTERTLIQPVAGDP</sequence>
<keyword evidence="7" id="KW-1185">Reference proteome</keyword>
<keyword evidence="5" id="KW-0479">Metal-binding</keyword>
<dbReference type="NCBIfam" id="TIGR02727">
    <property type="entry name" value="MTHFS_bact"/>
    <property type="match status" value="1"/>
</dbReference>
<evidence type="ECO:0000256" key="5">
    <source>
        <dbReference type="RuleBase" id="RU361279"/>
    </source>
</evidence>
<dbReference type="EC" id="6.3.3.2" evidence="5"/>
<reference evidence="6 7" key="1">
    <citation type="submission" date="2020-08" db="EMBL/GenBank/DDBJ databases">
        <title>Genome sequencing of Purple Non-Sulfur Bacteria from various extreme environments.</title>
        <authorList>
            <person name="Mayer M."/>
        </authorList>
    </citation>
    <scope>NUCLEOTIDE SEQUENCE [LARGE SCALE GENOMIC DNA]</scope>
    <source>
        <strain evidence="6 7">JA131</strain>
    </source>
</reference>
<dbReference type="SUPFAM" id="SSF100950">
    <property type="entry name" value="NagB/RpiA/CoA transferase-like"/>
    <property type="match status" value="1"/>
</dbReference>
<dbReference type="GO" id="GO:0005524">
    <property type="term" value="F:ATP binding"/>
    <property type="evidence" value="ECO:0007669"/>
    <property type="project" value="UniProtKB-KW"/>
</dbReference>
<dbReference type="Gene3D" id="3.40.50.10420">
    <property type="entry name" value="NagB/RpiA/CoA transferase-like"/>
    <property type="match status" value="1"/>
</dbReference>
<proteinExistence type="inferred from homology"/>
<dbReference type="GO" id="GO:0009396">
    <property type="term" value="P:folic acid-containing compound biosynthetic process"/>
    <property type="evidence" value="ECO:0007669"/>
    <property type="project" value="TreeGrafter"/>
</dbReference>
<keyword evidence="6" id="KW-0436">Ligase</keyword>
<protein>
    <recommendedName>
        <fullName evidence="5">5-formyltetrahydrofolate cyclo-ligase</fullName>
        <ecNumber evidence="5">6.3.3.2</ecNumber>
    </recommendedName>
</protein>
<dbReference type="GO" id="GO:0046872">
    <property type="term" value="F:metal ion binding"/>
    <property type="evidence" value="ECO:0007669"/>
    <property type="project" value="UniProtKB-KW"/>
</dbReference>
<evidence type="ECO:0000256" key="3">
    <source>
        <dbReference type="ARBA" id="ARBA00022840"/>
    </source>
</evidence>
<dbReference type="Pfam" id="PF01812">
    <property type="entry name" value="5-FTHF_cyc-lig"/>
    <property type="match status" value="1"/>
</dbReference>
<dbReference type="PIRSF" id="PIRSF006806">
    <property type="entry name" value="FTHF_cligase"/>
    <property type="match status" value="1"/>
</dbReference>
<dbReference type="InterPro" id="IPR024185">
    <property type="entry name" value="FTHF_cligase-like_sf"/>
</dbReference>
<dbReference type="GO" id="GO:0030272">
    <property type="term" value="F:5-formyltetrahydrofolate cyclo-ligase activity"/>
    <property type="evidence" value="ECO:0007669"/>
    <property type="project" value="UniProtKB-EC"/>
</dbReference>
<dbReference type="PANTHER" id="PTHR23407:SF1">
    <property type="entry name" value="5-FORMYLTETRAHYDROFOLATE CYCLO-LIGASE"/>
    <property type="match status" value="1"/>
</dbReference>
<feature type="binding site" evidence="4">
    <location>
        <position position="73"/>
    </location>
    <ligand>
        <name>substrate</name>
    </ligand>
</feature>
<dbReference type="RefSeq" id="WP_343058597.1">
    <property type="nucleotide sequence ID" value="NZ_JACIGK010000019.1"/>
</dbReference>
<evidence type="ECO:0000313" key="6">
    <source>
        <dbReference type="EMBL" id="MBB4266957.1"/>
    </source>
</evidence>
<gene>
    <name evidence="6" type="ORF">GGD89_002593</name>
</gene>
<evidence type="ECO:0000313" key="7">
    <source>
        <dbReference type="Proteomes" id="UP000554286"/>
    </source>
</evidence>
<comment type="cofactor">
    <cofactor evidence="5">
        <name>Mg(2+)</name>
        <dbReference type="ChEBI" id="CHEBI:18420"/>
    </cofactor>
</comment>
<name>A0A7W6WAX1_9PROT</name>
<dbReference type="PANTHER" id="PTHR23407">
    <property type="entry name" value="ATPASE INHIBITOR/5-FORMYLTETRAHYDROFOLATE CYCLO-LIGASE"/>
    <property type="match status" value="1"/>
</dbReference>
<keyword evidence="5" id="KW-0460">Magnesium</keyword>
<evidence type="ECO:0000256" key="2">
    <source>
        <dbReference type="ARBA" id="ARBA00022741"/>
    </source>
</evidence>
<comment type="similarity">
    <text evidence="1 5">Belongs to the 5-formyltetrahydrofolate cyclo-ligase family.</text>
</comment>